<dbReference type="PROSITE" id="PS50005">
    <property type="entry name" value="TPR"/>
    <property type="match status" value="1"/>
</dbReference>
<accession>A0A8T0G861</accession>
<keyword evidence="2" id="KW-0472">Membrane</keyword>
<dbReference type="Gene3D" id="1.25.40.10">
    <property type="entry name" value="Tetratricopeptide repeat domain"/>
    <property type="match status" value="1"/>
</dbReference>
<dbReference type="InterPro" id="IPR011990">
    <property type="entry name" value="TPR-like_helical_dom_sf"/>
</dbReference>
<feature type="repeat" description="TPR" evidence="1">
    <location>
        <begin position="279"/>
        <end position="312"/>
    </location>
</feature>
<evidence type="ECO:0000256" key="2">
    <source>
        <dbReference type="SAM" id="Phobius"/>
    </source>
</evidence>
<name>A0A8T0G861_CERPU</name>
<dbReference type="GO" id="GO:0015995">
    <property type="term" value="P:chlorophyll biosynthetic process"/>
    <property type="evidence" value="ECO:0007669"/>
    <property type="project" value="InterPro"/>
</dbReference>
<comment type="caution">
    <text evidence="3">The sequence shown here is derived from an EMBL/GenBank/DDBJ whole genome shotgun (WGS) entry which is preliminary data.</text>
</comment>
<dbReference type="InterPro" id="IPR044243">
    <property type="entry name" value="FLU"/>
</dbReference>
<evidence type="ECO:0000313" key="4">
    <source>
        <dbReference type="Proteomes" id="UP000822688"/>
    </source>
</evidence>
<gene>
    <name evidence="3" type="ORF">KC19_12G059800</name>
</gene>
<dbReference type="AlphaFoldDB" id="A0A8T0G861"/>
<dbReference type="EMBL" id="CM026433">
    <property type="protein sequence ID" value="KAG0554068.1"/>
    <property type="molecule type" value="Genomic_DNA"/>
</dbReference>
<evidence type="ECO:0000313" key="3">
    <source>
        <dbReference type="EMBL" id="KAG0554068.1"/>
    </source>
</evidence>
<evidence type="ECO:0000256" key="1">
    <source>
        <dbReference type="PROSITE-ProRule" id="PRU00339"/>
    </source>
</evidence>
<dbReference type="EMBL" id="CM026433">
    <property type="protein sequence ID" value="KAG0554067.1"/>
    <property type="molecule type" value="Genomic_DNA"/>
</dbReference>
<dbReference type="Proteomes" id="UP000822688">
    <property type="component" value="Chromosome 12"/>
</dbReference>
<sequence length="315" mass="34066">MKTACGVLTPCCSQIGKVLSSRSRVTRGFTGLSSGTSECFGVRTCLRSVDLNAIRRAPCNPQRTAVIASIEHSEKSWQLGSAKVGLAFLAGACLLEGSASAESLPDLLVDAAGGNVNFVITSLCVAEAVALIGAIVGGVIARRRRDELYNINTQLRQINLSLRKQARVESYAPTLTYAPSGGRGSVAVAEPVDQGKDNLMSLLKSGKRLLREQRPAEAFYQFEKALELARKLNDTVEEKKAARGMGAACQRQKKYKEAIKYHGLVLAISEKTKEHSGNTEAYGAIGDCYSEIGEMESAAKYYDMYIDRLQNEDVD</sequence>
<keyword evidence="2" id="KW-1133">Transmembrane helix</keyword>
<dbReference type="PANTHER" id="PTHR47310:SF2">
    <property type="entry name" value="PROTEIN FLUORESCENT IN BLUE LIGHT, CHLOROPLASTIC"/>
    <property type="match status" value="1"/>
</dbReference>
<dbReference type="Pfam" id="PF13424">
    <property type="entry name" value="TPR_12"/>
    <property type="match status" value="1"/>
</dbReference>
<keyword evidence="2" id="KW-0812">Transmembrane</keyword>
<dbReference type="SUPFAM" id="SSF48452">
    <property type="entry name" value="TPR-like"/>
    <property type="match status" value="1"/>
</dbReference>
<reference evidence="3" key="1">
    <citation type="submission" date="2020-06" db="EMBL/GenBank/DDBJ databases">
        <title>WGS assembly of Ceratodon purpureus strain R40.</title>
        <authorList>
            <person name="Carey S.B."/>
            <person name="Jenkins J."/>
            <person name="Shu S."/>
            <person name="Lovell J.T."/>
            <person name="Sreedasyam A."/>
            <person name="Maumus F."/>
            <person name="Tiley G.P."/>
            <person name="Fernandez-Pozo N."/>
            <person name="Barry K."/>
            <person name="Chen C."/>
            <person name="Wang M."/>
            <person name="Lipzen A."/>
            <person name="Daum C."/>
            <person name="Saski C.A."/>
            <person name="Payton A.C."/>
            <person name="Mcbreen J.C."/>
            <person name="Conrad R.E."/>
            <person name="Kollar L.M."/>
            <person name="Olsson S."/>
            <person name="Huttunen S."/>
            <person name="Landis J.B."/>
            <person name="Wickett N.J."/>
            <person name="Johnson M.G."/>
            <person name="Rensing S.A."/>
            <person name="Grimwood J."/>
            <person name="Schmutz J."/>
            <person name="Mcdaniel S.F."/>
        </authorList>
    </citation>
    <scope>NUCLEOTIDE SEQUENCE</scope>
    <source>
        <strain evidence="3">R40</strain>
    </source>
</reference>
<dbReference type="PANTHER" id="PTHR47310">
    <property type="entry name" value="PROTEIN FLUORESCENT IN BLUE LIGHT, CHLOROPLASTIC"/>
    <property type="match status" value="1"/>
</dbReference>
<proteinExistence type="predicted"/>
<feature type="transmembrane region" description="Helical" evidence="2">
    <location>
        <begin position="118"/>
        <end position="141"/>
    </location>
</feature>
<keyword evidence="4" id="KW-1185">Reference proteome</keyword>
<organism evidence="3 4">
    <name type="scientific">Ceratodon purpureus</name>
    <name type="common">Fire moss</name>
    <name type="synonym">Dicranum purpureum</name>
    <dbReference type="NCBI Taxonomy" id="3225"/>
    <lineage>
        <taxon>Eukaryota</taxon>
        <taxon>Viridiplantae</taxon>
        <taxon>Streptophyta</taxon>
        <taxon>Embryophyta</taxon>
        <taxon>Bryophyta</taxon>
        <taxon>Bryophytina</taxon>
        <taxon>Bryopsida</taxon>
        <taxon>Dicranidae</taxon>
        <taxon>Pseudoditrichales</taxon>
        <taxon>Ditrichaceae</taxon>
        <taxon>Ceratodon</taxon>
    </lineage>
</organism>
<keyword evidence="1" id="KW-0802">TPR repeat</keyword>
<protein>
    <submittedName>
        <fullName evidence="3">Uncharacterized protein</fullName>
    </submittedName>
</protein>
<dbReference type="InterPro" id="IPR019734">
    <property type="entry name" value="TPR_rpt"/>
</dbReference>